<sequence>TKTNFLLGALKKNRSIKNLSVNAVDVNQQTTKAFSEVLKDTQSILSLDFYNCNYADPREPAYPMFDDCATNLSHSLPTSALQQLKIGDIDDRTFKILLPSLVKTLHVLDLSGNTNYTPDISTFQSHLQSNDNTLKVLILNSSGFEKFKQSELSSKIHIVNRNSFLGNLFSLEGPISITPHT</sequence>
<organism evidence="1 2">
    <name type="scientific">Adineta steineri</name>
    <dbReference type="NCBI Taxonomy" id="433720"/>
    <lineage>
        <taxon>Eukaryota</taxon>
        <taxon>Metazoa</taxon>
        <taxon>Spiralia</taxon>
        <taxon>Gnathifera</taxon>
        <taxon>Rotifera</taxon>
        <taxon>Eurotatoria</taxon>
        <taxon>Bdelloidea</taxon>
        <taxon>Adinetida</taxon>
        <taxon>Adinetidae</taxon>
        <taxon>Adineta</taxon>
    </lineage>
</organism>
<protein>
    <submittedName>
        <fullName evidence="1">Uncharacterized protein</fullName>
    </submittedName>
</protein>
<dbReference type="InterPro" id="IPR032675">
    <property type="entry name" value="LRR_dom_sf"/>
</dbReference>
<dbReference type="EMBL" id="CAJOAZ010022556">
    <property type="protein sequence ID" value="CAF4366706.1"/>
    <property type="molecule type" value="Genomic_DNA"/>
</dbReference>
<name>A0A820M4T2_9BILA</name>
<feature type="non-terminal residue" evidence="1">
    <location>
        <position position="1"/>
    </location>
</feature>
<dbReference type="Proteomes" id="UP000663844">
    <property type="component" value="Unassembled WGS sequence"/>
</dbReference>
<evidence type="ECO:0000313" key="2">
    <source>
        <dbReference type="Proteomes" id="UP000663844"/>
    </source>
</evidence>
<dbReference type="Gene3D" id="3.80.10.10">
    <property type="entry name" value="Ribonuclease Inhibitor"/>
    <property type="match status" value="1"/>
</dbReference>
<reference evidence="1" key="1">
    <citation type="submission" date="2021-02" db="EMBL/GenBank/DDBJ databases">
        <authorList>
            <person name="Nowell W R."/>
        </authorList>
    </citation>
    <scope>NUCLEOTIDE SEQUENCE</scope>
</reference>
<gene>
    <name evidence="1" type="ORF">OXD698_LOCUS49611</name>
</gene>
<dbReference type="AlphaFoldDB" id="A0A820M4T2"/>
<dbReference type="SUPFAM" id="SSF52047">
    <property type="entry name" value="RNI-like"/>
    <property type="match status" value="1"/>
</dbReference>
<evidence type="ECO:0000313" key="1">
    <source>
        <dbReference type="EMBL" id="CAF4366706.1"/>
    </source>
</evidence>
<accession>A0A820M4T2</accession>
<comment type="caution">
    <text evidence="1">The sequence shown here is derived from an EMBL/GenBank/DDBJ whole genome shotgun (WGS) entry which is preliminary data.</text>
</comment>
<feature type="non-terminal residue" evidence="1">
    <location>
        <position position="181"/>
    </location>
</feature>
<proteinExistence type="predicted"/>